<evidence type="ECO:0000313" key="1">
    <source>
        <dbReference type="EMBL" id="GAM80940.1"/>
    </source>
</evidence>
<organism evidence="1 2">
    <name type="scientific">Lactococcus lactis subsp. lactis</name>
    <name type="common">Streptococcus lactis</name>
    <dbReference type="NCBI Taxonomy" id="1360"/>
    <lineage>
        <taxon>Bacteria</taxon>
        <taxon>Bacillati</taxon>
        <taxon>Bacillota</taxon>
        <taxon>Bacilli</taxon>
        <taxon>Lactobacillales</taxon>
        <taxon>Streptococcaceae</taxon>
        <taxon>Lactococcus</taxon>
    </lineage>
</organism>
<sequence length="69" mass="7661">MISKLSAVLVLDKTELELLFMEAKELLATSATLEKSDELVADSESEVELMFEGDKLILLFELVEASELV</sequence>
<dbReference type="Proteomes" id="UP000031847">
    <property type="component" value="Unassembled WGS sequence"/>
</dbReference>
<protein>
    <submittedName>
        <fullName evidence="1">FOG: TPR repeat, SEL1 subfamily</fullName>
    </submittedName>
</protein>
<name>A0A0B8QLU8_LACLL</name>
<evidence type="ECO:0000313" key="2">
    <source>
        <dbReference type="Proteomes" id="UP000031847"/>
    </source>
</evidence>
<dbReference type="EMBL" id="BBSI01000033">
    <property type="protein sequence ID" value="GAM80940.1"/>
    <property type="molecule type" value="Genomic_DNA"/>
</dbReference>
<gene>
    <name evidence="1" type="ORF">JCM5805K_2055</name>
</gene>
<accession>A0A0B8QLU8</accession>
<comment type="caution">
    <text evidence="1">The sequence shown here is derived from an EMBL/GenBank/DDBJ whole genome shotgun (WGS) entry which is preliminary data.</text>
</comment>
<dbReference type="AlphaFoldDB" id="A0A0B8QLU8"/>
<proteinExistence type="predicted"/>
<reference evidence="1 2" key="1">
    <citation type="submission" date="2015-01" db="EMBL/GenBank/DDBJ databases">
        <title>Lactococcus lactis subsp.lactis JCM 5805 whole genome shotgun sequence.</title>
        <authorList>
            <person name="Fujii T."/>
            <person name="Tomita Y."/>
            <person name="Ikushima S."/>
            <person name="Fujiwara D."/>
        </authorList>
    </citation>
    <scope>NUCLEOTIDE SEQUENCE [LARGE SCALE GENOMIC DNA]</scope>
    <source>
        <strain evidence="1 2">JCM 5805</strain>
    </source>
</reference>